<feature type="transmembrane region" description="Helical" evidence="6">
    <location>
        <begin position="14"/>
        <end position="35"/>
    </location>
</feature>
<evidence type="ECO:0000256" key="3">
    <source>
        <dbReference type="ARBA" id="ARBA00022692"/>
    </source>
</evidence>
<keyword evidence="3 6" id="KW-0812">Transmembrane</keyword>
<evidence type="ECO:0000256" key="5">
    <source>
        <dbReference type="ARBA" id="ARBA00023136"/>
    </source>
</evidence>
<name>A0ABW5J9P8_9BACT</name>
<comment type="subcellular location">
    <subcellularLocation>
        <location evidence="1">Membrane</location>
        <topology evidence="1">Multi-pass membrane protein</topology>
    </subcellularLocation>
</comment>
<proteinExistence type="predicted"/>
<reference evidence="9" key="1">
    <citation type="journal article" date="2019" name="Int. J. Syst. Evol. Microbiol.">
        <title>The Global Catalogue of Microorganisms (GCM) 10K type strain sequencing project: providing services to taxonomists for standard genome sequencing and annotation.</title>
        <authorList>
            <consortium name="The Broad Institute Genomics Platform"/>
            <consortium name="The Broad Institute Genome Sequencing Center for Infectious Disease"/>
            <person name="Wu L."/>
            <person name="Ma J."/>
        </authorList>
    </citation>
    <scope>NUCLEOTIDE SEQUENCE [LARGE SCALE GENOMIC DNA]</scope>
    <source>
        <strain evidence="9">KCTC 52344</strain>
    </source>
</reference>
<dbReference type="EMBL" id="JBHULC010000021">
    <property type="protein sequence ID" value="MFD2522742.1"/>
    <property type="molecule type" value="Genomic_DNA"/>
</dbReference>
<dbReference type="RefSeq" id="WP_340237824.1">
    <property type="nucleotide sequence ID" value="NZ_JBBEWC010000008.1"/>
</dbReference>
<evidence type="ECO:0000256" key="6">
    <source>
        <dbReference type="SAM" id="Phobius"/>
    </source>
</evidence>
<dbReference type="Pfam" id="PF01545">
    <property type="entry name" value="Cation_efflux"/>
    <property type="match status" value="1"/>
</dbReference>
<evidence type="ECO:0000259" key="7">
    <source>
        <dbReference type="Pfam" id="PF01545"/>
    </source>
</evidence>
<dbReference type="InterPro" id="IPR050291">
    <property type="entry name" value="CDF_Transporter"/>
</dbReference>
<dbReference type="Proteomes" id="UP001597510">
    <property type="component" value="Unassembled WGS sequence"/>
</dbReference>
<dbReference type="PANTHER" id="PTHR43840:SF15">
    <property type="entry name" value="MITOCHONDRIAL METAL TRANSPORTER 1-RELATED"/>
    <property type="match status" value="1"/>
</dbReference>
<keyword evidence="5 6" id="KW-0472">Membrane</keyword>
<evidence type="ECO:0000313" key="8">
    <source>
        <dbReference type="EMBL" id="MFD2522742.1"/>
    </source>
</evidence>
<dbReference type="InterPro" id="IPR058533">
    <property type="entry name" value="Cation_efflux_TM"/>
</dbReference>
<feature type="domain" description="Cation efflux protein transmembrane" evidence="7">
    <location>
        <begin position="16"/>
        <end position="225"/>
    </location>
</feature>
<evidence type="ECO:0000256" key="4">
    <source>
        <dbReference type="ARBA" id="ARBA00022989"/>
    </source>
</evidence>
<dbReference type="Gene3D" id="1.20.1510.10">
    <property type="entry name" value="Cation efflux protein transmembrane domain"/>
    <property type="match status" value="1"/>
</dbReference>
<protein>
    <submittedName>
        <fullName evidence="8">Cation diffusion facilitator family transporter</fullName>
    </submittedName>
</protein>
<dbReference type="InterPro" id="IPR027469">
    <property type="entry name" value="Cation_efflux_TMD_sf"/>
</dbReference>
<evidence type="ECO:0000256" key="1">
    <source>
        <dbReference type="ARBA" id="ARBA00004141"/>
    </source>
</evidence>
<gene>
    <name evidence="8" type="ORF">ACFSR2_17720</name>
</gene>
<dbReference type="SUPFAM" id="SSF161111">
    <property type="entry name" value="Cation efflux protein transmembrane domain-like"/>
    <property type="match status" value="1"/>
</dbReference>
<feature type="transmembrane region" description="Helical" evidence="6">
    <location>
        <begin position="93"/>
        <end position="113"/>
    </location>
</feature>
<keyword evidence="4 6" id="KW-1133">Transmembrane helix</keyword>
<feature type="transmembrane region" description="Helical" evidence="6">
    <location>
        <begin position="125"/>
        <end position="145"/>
    </location>
</feature>
<feature type="transmembrane region" description="Helical" evidence="6">
    <location>
        <begin position="192"/>
        <end position="210"/>
    </location>
</feature>
<comment type="caution">
    <text evidence="8">The sequence shown here is derived from an EMBL/GenBank/DDBJ whole genome shotgun (WGS) entry which is preliminary data.</text>
</comment>
<organism evidence="8 9">
    <name type="scientific">Emticicia soli</name>
    <dbReference type="NCBI Taxonomy" id="2027878"/>
    <lineage>
        <taxon>Bacteria</taxon>
        <taxon>Pseudomonadati</taxon>
        <taxon>Bacteroidota</taxon>
        <taxon>Cytophagia</taxon>
        <taxon>Cytophagales</taxon>
        <taxon>Leadbetterellaceae</taxon>
        <taxon>Emticicia</taxon>
    </lineage>
</organism>
<accession>A0ABW5J9P8</accession>
<evidence type="ECO:0000313" key="9">
    <source>
        <dbReference type="Proteomes" id="UP001597510"/>
    </source>
</evidence>
<sequence>MLTQYVNLKSEQGILRVSVTITIILSVFGIVFGLLSKSSAIIFDSIYDLTDAGMTFLALLVTNLITASRASGTEKNKLAERFTMGFWHLEPMVLALNGTLLIGSAIYALVNSVNSFLNGGQRLQFNYAIIFAVVSLICALGMTLIAYSANRTIKSQLLALDVKSWFIATAFTVAWLIAFVFGYFIQGTTLDWIVPYIDPFVLAIVCLCVIPMPISNIKEAFSDILLITPLDLKNHVDEVAERIVAQYGFDSFRSYVARVGRGRQIELYFIVPVSWPAKRIEEWDKIRDEIGIAIGNDTPDRWLTIVFTTDPEWAE</sequence>
<keyword evidence="9" id="KW-1185">Reference proteome</keyword>
<feature type="transmembrane region" description="Helical" evidence="6">
    <location>
        <begin position="165"/>
        <end position="186"/>
    </location>
</feature>
<keyword evidence="2" id="KW-0813">Transport</keyword>
<dbReference type="PANTHER" id="PTHR43840">
    <property type="entry name" value="MITOCHONDRIAL METAL TRANSPORTER 1-RELATED"/>
    <property type="match status" value="1"/>
</dbReference>
<evidence type="ECO:0000256" key="2">
    <source>
        <dbReference type="ARBA" id="ARBA00022448"/>
    </source>
</evidence>